<accession>A0A1I8FTX5</accession>
<keyword evidence="3" id="KW-1185">Reference proteome</keyword>
<feature type="compositionally biased region" description="Low complexity" evidence="1">
    <location>
        <begin position="144"/>
        <end position="153"/>
    </location>
</feature>
<evidence type="ECO:0000313" key="4">
    <source>
        <dbReference type="WBParaSite" id="maker-uti_cns_0000033-snap-gene-1.43-mRNA-1"/>
    </source>
</evidence>
<sequence>MAAPRITFHQITIITLCFGIACSIASCATRAWKSGGLFDLPNEAWANTIKAFAIIGVAMLGFSLFMEILMVASNTFKLSRAMHLLCFICCLLSVGSKAMIKVGGLPSKGRGTHPAAPPDRAVGQKNPQSWPDTRRGTACDRTTPRPSSRSARSNTLGIRGVCLEHSRGRVPLGRLAKQPASLLISLGLYSRHYSYGGYSVWLLTAGTVFALEAFFFYTIQWRCT</sequence>
<evidence type="ECO:0000256" key="2">
    <source>
        <dbReference type="SAM" id="Phobius"/>
    </source>
</evidence>
<name>A0A1I8FTX5_9PLAT</name>
<evidence type="ECO:0000256" key="1">
    <source>
        <dbReference type="SAM" id="MobiDB-lite"/>
    </source>
</evidence>
<keyword evidence="2" id="KW-0472">Membrane</keyword>
<feature type="region of interest" description="Disordered" evidence="1">
    <location>
        <begin position="108"/>
        <end position="153"/>
    </location>
</feature>
<protein>
    <submittedName>
        <fullName evidence="4">Uncharacterized protein</fullName>
    </submittedName>
</protein>
<feature type="transmembrane region" description="Helical" evidence="2">
    <location>
        <begin position="81"/>
        <end position="100"/>
    </location>
</feature>
<evidence type="ECO:0000313" key="3">
    <source>
        <dbReference type="Proteomes" id="UP000095280"/>
    </source>
</evidence>
<proteinExistence type="predicted"/>
<keyword evidence="2" id="KW-0812">Transmembrane</keyword>
<dbReference type="PROSITE" id="PS51257">
    <property type="entry name" value="PROKAR_LIPOPROTEIN"/>
    <property type="match status" value="1"/>
</dbReference>
<feature type="transmembrane region" description="Helical" evidence="2">
    <location>
        <begin position="198"/>
        <end position="219"/>
    </location>
</feature>
<reference evidence="4" key="1">
    <citation type="submission" date="2016-11" db="UniProtKB">
        <authorList>
            <consortium name="WormBaseParasite"/>
        </authorList>
    </citation>
    <scope>IDENTIFICATION</scope>
</reference>
<dbReference type="Proteomes" id="UP000095280">
    <property type="component" value="Unplaced"/>
</dbReference>
<organism evidence="3 4">
    <name type="scientific">Macrostomum lignano</name>
    <dbReference type="NCBI Taxonomy" id="282301"/>
    <lineage>
        <taxon>Eukaryota</taxon>
        <taxon>Metazoa</taxon>
        <taxon>Spiralia</taxon>
        <taxon>Lophotrochozoa</taxon>
        <taxon>Platyhelminthes</taxon>
        <taxon>Rhabditophora</taxon>
        <taxon>Macrostomorpha</taxon>
        <taxon>Macrostomida</taxon>
        <taxon>Macrostomidae</taxon>
        <taxon>Macrostomum</taxon>
    </lineage>
</organism>
<dbReference type="AlphaFoldDB" id="A0A1I8FTX5"/>
<feature type="transmembrane region" description="Helical" evidence="2">
    <location>
        <begin position="51"/>
        <end position="69"/>
    </location>
</feature>
<dbReference type="WBParaSite" id="maker-uti_cns_0000033-snap-gene-1.43-mRNA-1">
    <property type="protein sequence ID" value="maker-uti_cns_0000033-snap-gene-1.43-mRNA-1"/>
    <property type="gene ID" value="maker-uti_cns_0000033-snap-gene-1.43"/>
</dbReference>
<keyword evidence="2" id="KW-1133">Transmembrane helix</keyword>